<keyword evidence="1" id="KW-0732">Signal</keyword>
<evidence type="ECO:0000313" key="4">
    <source>
        <dbReference type="Proteomes" id="UP000604046"/>
    </source>
</evidence>
<evidence type="ECO:0000256" key="1">
    <source>
        <dbReference type="SAM" id="SignalP"/>
    </source>
</evidence>
<gene>
    <name evidence="3" type="primary">CngA</name>
    <name evidence="3" type="ORF">SNAT2548_LOCUS10292</name>
</gene>
<dbReference type="EMBL" id="CAJNDS010000846">
    <property type="protein sequence ID" value="CAE7237224.1"/>
    <property type="molecule type" value="Genomic_DNA"/>
</dbReference>
<dbReference type="InterPro" id="IPR000595">
    <property type="entry name" value="cNMP-bd_dom"/>
</dbReference>
<evidence type="ECO:0000259" key="2">
    <source>
        <dbReference type="PROSITE" id="PS50042"/>
    </source>
</evidence>
<dbReference type="OrthoDB" id="425927at2759"/>
<dbReference type="SUPFAM" id="SSF81324">
    <property type="entry name" value="Voltage-gated potassium channels"/>
    <property type="match status" value="1"/>
</dbReference>
<proteinExistence type="predicted"/>
<evidence type="ECO:0000313" key="3">
    <source>
        <dbReference type="EMBL" id="CAE7237224.1"/>
    </source>
</evidence>
<accession>A0A812KW14</accession>
<dbReference type="PANTHER" id="PTHR10217">
    <property type="entry name" value="VOLTAGE AND LIGAND GATED POTASSIUM CHANNEL"/>
    <property type="match status" value="1"/>
</dbReference>
<comment type="caution">
    <text evidence="3">The sequence shown here is derived from an EMBL/GenBank/DDBJ whole genome shotgun (WGS) entry which is preliminary data.</text>
</comment>
<dbReference type="AlphaFoldDB" id="A0A812KW14"/>
<dbReference type="GO" id="GO:0005249">
    <property type="term" value="F:voltage-gated potassium channel activity"/>
    <property type="evidence" value="ECO:0007669"/>
    <property type="project" value="TreeGrafter"/>
</dbReference>
<name>A0A812KW14_9DINO</name>
<dbReference type="Proteomes" id="UP000604046">
    <property type="component" value="Unassembled WGS sequence"/>
</dbReference>
<dbReference type="InterPro" id="IPR050818">
    <property type="entry name" value="KCNH_animal-type"/>
</dbReference>
<dbReference type="PANTHER" id="PTHR10217:SF435">
    <property type="entry name" value="POTASSIUM VOLTAGE-GATED CHANNEL PROTEIN EAG"/>
    <property type="match status" value="1"/>
</dbReference>
<organism evidence="3 4">
    <name type="scientific">Symbiodinium natans</name>
    <dbReference type="NCBI Taxonomy" id="878477"/>
    <lineage>
        <taxon>Eukaryota</taxon>
        <taxon>Sar</taxon>
        <taxon>Alveolata</taxon>
        <taxon>Dinophyceae</taxon>
        <taxon>Suessiales</taxon>
        <taxon>Symbiodiniaceae</taxon>
        <taxon>Symbiodinium</taxon>
    </lineage>
</organism>
<feature type="chain" id="PRO_5032832251" evidence="1">
    <location>
        <begin position="20"/>
        <end position="445"/>
    </location>
</feature>
<dbReference type="SUPFAM" id="SSF51206">
    <property type="entry name" value="cAMP-binding domain-like"/>
    <property type="match status" value="1"/>
</dbReference>
<dbReference type="PROSITE" id="PS50042">
    <property type="entry name" value="CNMP_BINDING_3"/>
    <property type="match status" value="1"/>
</dbReference>
<dbReference type="GO" id="GO:0005886">
    <property type="term" value="C:plasma membrane"/>
    <property type="evidence" value="ECO:0007669"/>
    <property type="project" value="TreeGrafter"/>
</dbReference>
<sequence>MKFVHVLLLLLILPSELRSQEDDDFSNMGLEWTSLYVETLLTVLKHISIIALLCHFTACAWFALGDLSADDMTWIVTYKERLNLPAETEWFFMYALSLHWALTQFTPAAMDVVAVNTSERLFSLFATLSGLIMFSFFIGSINQSLARLSTLTAQEVRTGQLVRRYVTEKRVSVELSADILRCIRQRGIGRETSKVVFSDIPALQHLPDKVRSALKQEVGMPILETHGMIRHAALINYGDIAPLCAHALKELSVVYREELFQAGAKGDLMYFVRDGKLHYSWEETPHLVEDVLPGMRVSEAALWLNWEYRGRLGCGTQSAHIFQLEAEGFRKVIARSSHMDLFALYARLFLKSLSDCFNCVEDEATDLFGDDEQVSKMLRLSSLMTSGAGNQSVDIRAVFVAWKGVAAAGQQPLRQVRRTLLSMPRMARSLFGFRRAHSSSSESLA</sequence>
<protein>
    <submittedName>
        <fullName evidence="3">CngA protein</fullName>
    </submittedName>
</protein>
<dbReference type="GO" id="GO:0042391">
    <property type="term" value="P:regulation of membrane potential"/>
    <property type="evidence" value="ECO:0007669"/>
    <property type="project" value="TreeGrafter"/>
</dbReference>
<feature type="domain" description="Cyclic nucleotide-binding" evidence="2">
    <location>
        <begin position="257"/>
        <end position="339"/>
    </location>
</feature>
<dbReference type="InterPro" id="IPR018490">
    <property type="entry name" value="cNMP-bd_dom_sf"/>
</dbReference>
<dbReference type="Gene3D" id="1.10.287.70">
    <property type="match status" value="1"/>
</dbReference>
<keyword evidence="4" id="KW-1185">Reference proteome</keyword>
<feature type="signal peptide" evidence="1">
    <location>
        <begin position="1"/>
        <end position="19"/>
    </location>
</feature>
<reference evidence="3" key="1">
    <citation type="submission" date="2021-02" db="EMBL/GenBank/DDBJ databases">
        <authorList>
            <person name="Dougan E. K."/>
            <person name="Rhodes N."/>
            <person name="Thang M."/>
            <person name="Chan C."/>
        </authorList>
    </citation>
    <scope>NUCLEOTIDE SEQUENCE</scope>
</reference>